<evidence type="ECO:0000313" key="4">
    <source>
        <dbReference type="EMBL" id="OOC54486.1"/>
    </source>
</evidence>
<evidence type="ECO:0000259" key="3">
    <source>
        <dbReference type="Pfam" id="PF03703"/>
    </source>
</evidence>
<dbReference type="Proteomes" id="UP000189004">
    <property type="component" value="Unassembled WGS sequence"/>
</dbReference>
<feature type="compositionally biased region" description="Low complexity" evidence="1">
    <location>
        <begin position="1"/>
        <end position="13"/>
    </location>
</feature>
<evidence type="ECO:0000313" key="5">
    <source>
        <dbReference type="Proteomes" id="UP000189004"/>
    </source>
</evidence>
<feature type="transmembrane region" description="Helical" evidence="2">
    <location>
        <begin position="49"/>
        <end position="72"/>
    </location>
</feature>
<dbReference type="STRING" id="501010.NOSIN_12270"/>
<dbReference type="PANTHER" id="PTHR34473:SF3">
    <property type="entry name" value="TRANSMEMBRANE PROTEIN-RELATED"/>
    <property type="match status" value="1"/>
</dbReference>
<protein>
    <recommendedName>
        <fullName evidence="3">YdbS-like PH domain-containing protein</fullName>
    </recommendedName>
</protein>
<feature type="transmembrane region" description="Helical" evidence="2">
    <location>
        <begin position="84"/>
        <end position="101"/>
    </location>
</feature>
<evidence type="ECO:0000256" key="2">
    <source>
        <dbReference type="SAM" id="Phobius"/>
    </source>
</evidence>
<dbReference type="InterPro" id="IPR005182">
    <property type="entry name" value="YdbS-like_PH"/>
</dbReference>
<keyword evidence="2" id="KW-1133">Transmembrane helix</keyword>
<proteinExistence type="predicted"/>
<organism evidence="4 5">
    <name type="scientific">Nocardiopsis sinuspersici</name>
    <dbReference type="NCBI Taxonomy" id="501010"/>
    <lineage>
        <taxon>Bacteria</taxon>
        <taxon>Bacillati</taxon>
        <taxon>Actinomycetota</taxon>
        <taxon>Actinomycetes</taxon>
        <taxon>Streptosporangiales</taxon>
        <taxon>Nocardiopsidaceae</taxon>
        <taxon>Nocardiopsis</taxon>
    </lineage>
</organism>
<reference evidence="5" key="1">
    <citation type="submission" date="2016-08" db="EMBL/GenBank/DDBJ databases">
        <authorList>
            <person name="Tokovenko B."/>
            <person name="Kalinowski J."/>
        </authorList>
    </citation>
    <scope>NUCLEOTIDE SEQUENCE [LARGE SCALE GENOMIC DNA]</scope>
    <source>
        <strain evidence="5">UTMC102</strain>
    </source>
</reference>
<dbReference type="Pfam" id="PF03703">
    <property type="entry name" value="bPH_2"/>
    <property type="match status" value="1"/>
</dbReference>
<feature type="domain" description="YdbS-like PH" evidence="3">
    <location>
        <begin position="106"/>
        <end position="183"/>
    </location>
</feature>
<keyword evidence="2" id="KW-0812">Transmembrane</keyword>
<keyword evidence="2" id="KW-0472">Membrane</keyword>
<accession>A0A1V3C1U6</accession>
<dbReference type="PANTHER" id="PTHR34473">
    <property type="entry name" value="UPF0699 TRANSMEMBRANE PROTEIN YDBS"/>
    <property type="match status" value="1"/>
</dbReference>
<gene>
    <name evidence="4" type="ORF">NOSIN_12270</name>
</gene>
<comment type="caution">
    <text evidence="4">The sequence shown here is derived from an EMBL/GenBank/DDBJ whole genome shotgun (WGS) entry which is preliminary data.</text>
</comment>
<keyword evidence="5" id="KW-1185">Reference proteome</keyword>
<evidence type="ECO:0000256" key="1">
    <source>
        <dbReference type="SAM" id="MobiDB-lite"/>
    </source>
</evidence>
<dbReference type="AlphaFoldDB" id="A0A1V3C1U6"/>
<sequence>MMNTPPHEAAPGPGEAPEPPGPDTGETARLRPPLHRVSGRAIGVWTVRLLLASAFTLALACALAWGASSLGWAWIPAWARDNAWLLPAVYAVYALLKVAIVPSWRYRVHRWEVADDVVYTRTGWVSRSWQLVPVSRLQTVDHTQGWLERMFDVATLEVQTASYAGSSTIEGLDEKEARRLSEELAVRAGALRDDAT</sequence>
<feature type="region of interest" description="Disordered" evidence="1">
    <location>
        <begin position="1"/>
        <end position="30"/>
    </location>
</feature>
<dbReference type="EMBL" id="MCOK01000001">
    <property type="protein sequence ID" value="OOC54486.1"/>
    <property type="molecule type" value="Genomic_DNA"/>
</dbReference>
<name>A0A1V3C1U6_9ACTN</name>